<evidence type="ECO:0000313" key="7">
    <source>
        <dbReference type="Proteomes" id="UP000327013"/>
    </source>
</evidence>
<dbReference type="Gene3D" id="1.20.1280.50">
    <property type="match status" value="1"/>
</dbReference>
<feature type="compositionally biased region" description="Basic and acidic residues" evidence="5">
    <location>
        <begin position="43"/>
        <end position="52"/>
    </location>
</feature>
<keyword evidence="1 4" id="KW-0853">WD repeat</keyword>
<dbReference type="InterPro" id="IPR036047">
    <property type="entry name" value="F-box-like_dom_sf"/>
</dbReference>
<evidence type="ECO:0000256" key="3">
    <source>
        <dbReference type="ARBA" id="ARBA00022786"/>
    </source>
</evidence>
<dbReference type="FunFam" id="2.130.10.10:FF:000715">
    <property type="entry name" value="F-box protein MET30"/>
    <property type="match status" value="1"/>
</dbReference>
<feature type="repeat" description="WD" evidence="4">
    <location>
        <begin position="511"/>
        <end position="550"/>
    </location>
</feature>
<dbReference type="CDD" id="cd00200">
    <property type="entry name" value="WD40"/>
    <property type="match status" value="1"/>
</dbReference>
<dbReference type="Proteomes" id="UP000327013">
    <property type="component" value="Unassembled WGS sequence"/>
</dbReference>
<dbReference type="InterPro" id="IPR015943">
    <property type="entry name" value="WD40/YVTN_repeat-like_dom_sf"/>
</dbReference>
<name>A0A5N6KYD5_9ROSI</name>
<dbReference type="PROSITE" id="PS50082">
    <property type="entry name" value="WD_REPEATS_2"/>
    <property type="match status" value="6"/>
</dbReference>
<organism evidence="6 7">
    <name type="scientific">Carpinus fangiana</name>
    <dbReference type="NCBI Taxonomy" id="176857"/>
    <lineage>
        <taxon>Eukaryota</taxon>
        <taxon>Viridiplantae</taxon>
        <taxon>Streptophyta</taxon>
        <taxon>Embryophyta</taxon>
        <taxon>Tracheophyta</taxon>
        <taxon>Spermatophyta</taxon>
        <taxon>Magnoliopsida</taxon>
        <taxon>eudicotyledons</taxon>
        <taxon>Gunneridae</taxon>
        <taxon>Pentapetalae</taxon>
        <taxon>rosids</taxon>
        <taxon>fabids</taxon>
        <taxon>Fagales</taxon>
        <taxon>Betulaceae</taxon>
        <taxon>Carpinus</taxon>
    </lineage>
</organism>
<comment type="caution">
    <text evidence="6">The sequence shown here is derived from an EMBL/GenBank/DDBJ whole genome shotgun (WGS) entry which is preliminary data.</text>
</comment>
<accession>A0A5N6KYD5</accession>
<dbReference type="Gene3D" id="2.130.10.10">
    <property type="entry name" value="YVTN repeat-like/Quinoprotein amine dehydrogenase"/>
    <property type="match status" value="2"/>
</dbReference>
<feature type="repeat" description="WD" evidence="4">
    <location>
        <begin position="357"/>
        <end position="396"/>
    </location>
</feature>
<dbReference type="SMART" id="SM00320">
    <property type="entry name" value="WD40"/>
    <property type="match status" value="7"/>
</dbReference>
<keyword evidence="7" id="KW-1185">Reference proteome</keyword>
<dbReference type="InterPro" id="IPR001680">
    <property type="entry name" value="WD40_rpt"/>
</dbReference>
<dbReference type="PROSITE" id="PS00678">
    <property type="entry name" value="WD_REPEATS_1"/>
    <property type="match status" value="4"/>
</dbReference>
<dbReference type="PANTHER" id="PTHR19872">
    <property type="entry name" value="UBIQUITIN LIGASE SPECIFICITY FACTOR/HREP PROTEIN"/>
    <property type="match status" value="1"/>
</dbReference>
<evidence type="ECO:0000256" key="4">
    <source>
        <dbReference type="PROSITE-ProRule" id="PRU00221"/>
    </source>
</evidence>
<dbReference type="InterPro" id="IPR011047">
    <property type="entry name" value="Quinoprotein_ADH-like_sf"/>
</dbReference>
<gene>
    <name evidence="6" type="ORF">FH972_024427</name>
</gene>
<dbReference type="SUPFAM" id="SSF50998">
    <property type="entry name" value="Quinoprotein alcohol dehydrogenase-like"/>
    <property type="match status" value="1"/>
</dbReference>
<dbReference type="InterPro" id="IPR019775">
    <property type="entry name" value="WD40_repeat_CS"/>
</dbReference>
<dbReference type="OrthoDB" id="5580488at2759"/>
<dbReference type="InterPro" id="IPR020472">
    <property type="entry name" value="WD40_PAC1"/>
</dbReference>
<evidence type="ECO:0000256" key="2">
    <source>
        <dbReference type="ARBA" id="ARBA00022737"/>
    </source>
</evidence>
<evidence type="ECO:0000313" key="6">
    <source>
        <dbReference type="EMBL" id="KAB8360690.1"/>
    </source>
</evidence>
<sequence length="587" mass="65321">MADPHVHSPATPPQQRPRRPSVEHLPDMSATFTELEFHSSAADGEHDDRPEQPQRPGSSLGLVAGQPIFYPREDTTSTPEPKEDLSSAGSSTITPFLTKHIPKQYDPLGERNQTGARNDKSNTKFCYRHHPDLKCRRQADEPSMDQMQKELATLPPSDQAGISNVWSLFSAAPSRHRNLMLQGILAQCCFPQLSFIAANVRDLIKIDFLSVLPAEIGLRVLTFLDPTSICKAAQRDVKRQRTPEHGGRKLQPWKDVYKDRFKIGTNWKYGRCSIKTFKGHTNGVMCVQFDENMIASGSYDSTIKLWDIHSGKEIRTLRGHTLGIRCLQFDDTKLASGSLDGTIKFWDLESGRQLCNLTGHTSGVISLHFDGATVASGSMDHTIRVWNFKDRSASVLRGHTEWVNCVKIDAASRTLLSCSDDCTIRLWDLDTMRCIKVFHGHAAQVQQVVPMPVGFDLDPAPDAPAGDGRTWTYENEKDADRPPPPRYMVSGALSGNIRLWDIHSGRCVRTFFGHIEGVWGLAADTLRVVSGANDGMIKIWDPRAGTCERTFTGHAGPVTCVGLNDRRMLSGSEDHEVRLYSFCDTGT</sequence>
<feature type="repeat" description="WD" evidence="4">
    <location>
        <begin position="396"/>
        <end position="437"/>
    </location>
</feature>
<dbReference type="EMBL" id="VIBQ01000017">
    <property type="protein sequence ID" value="KAB8360690.1"/>
    <property type="molecule type" value="Genomic_DNA"/>
</dbReference>
<feature type="repeat" description="WD" evidence="4">
    <location>
        <begin position="317"/>
        <end position="356"/>
    </location>
</feature>
<keyword evidence="3" id="KW-0833">Ubl conjugation pathway</keyword>
<evidence type="ECO:0000256" key="1">
    <source>
        <dbReference type="ARBA" id="ARBA00022574"/>
    </source>
</evidence>
<evidence type="ECO:0000256" key="5">
    <source>
        <dbReference type="SAM" id="MobiDB-lite"/>
    </source>
</evidence>
<feature type="compositionally biased region" description="Basic and acidic residues" evidence="5">
    <location>
        <begin position="71"/>
        <end position="85"/>
    </location>
</feature>
<proteinExistence type="predicted"/>
<feature type="repeat" description="WD" evidence="4">
    <location>
        <begin position="483"/>
        <end position="510"/>
    </location>
</feature>
<dbReference type="SUPFAM" id="SSF81383">
    <property type="entry name" value="F-box domain"/>
    <property type="match status" value="1"/>
</dbReference>
<keyword evidence="2" id="KW-0677">Repeat</keyword>
<reference evidence="6 7" key="1">
    <citation type="submission" date="2019-06" db="EMBL/GenBank/DDBJ databases">
        <title>A chromosomal-level reference genome of Carpinus fangiana (Coryloideae, Betulaceae).</title>
        <authorList>
            <person name="Yang X."/>
            <person name="Wang Z."/>
            <person name="Zhang L."/>
            <person name="Hao G."/>
            <person name="Liu J."/>
            <person name="Yang Y."/>
        </authorList>
    </citation>
    <scope>NUCLEOTIDE SEQUENCE [LARGE SCALE GENOMIC DNA]</scope>
    <source>
        <strain evidence="6">Cfa_2016G</strain>
        <tissue evidence="6">Leaf</tissue>
    </source>
</reference>
<feature type="repeat" description="WD" evidence="4">
    <location>
        <begin position="277"/>
        <end position="316"/>
    </location>
</feature>
<dbReference type="InterPro" id="IPR051075">
    <property type="entry name" value="SCF_subunit_WD-repeat"/>
</dbReference>
<dbReference type="PRINTS" id="PR00320">
    <property type="entry name" value="GPROTEINBRPT"/>
</dbReference>
<dbReference type="AlphaFoldDB" id="A0A5N6KYD5"/>
<dbReference type="PANTHER" id="PTHR19872:SF9">
    <property type="entry name" value="UBIQUITIN-BINDING SDF UBIQUITIN LIGASE COMPLEX SUBUNIT"/>
    <property type="match status" value="1"/>
</dbReference>
<dbReference type="PROSITE" id="PS50294">
    <property type="entry name" value="WD_REPEATS_REGION"/>
    <property type="match status" value="4"/>
</dbReference>
<protein>
    <submittedName>
        <fullName evidence="6">Uncharacterized protein</fullName>
    </submittedName>
</protein>
<feature type="region of interest" description="Disordered" evidence="5">
    <location>
        <begin position="1"/>
        <end position="123"/>
    </location>
</feature>
<dbReference type="Pfam" id="PF00400">
    <property type="entry name" value="WD40"/>
    <property type="match status" value="6"/>
</dbReference>